<evidence type="ECO:0000259" key="5">
    <source>
        <dbReference type="SMART" id="SM00912"/>
    </source>
</evidence>
<accession>A0A368ZB30</accession>
<feature type="region of interest" description="Disordered" evidence="4">
    <location>
        <begin position="301"/>
        <end position="330"/>
    </location>
</feature>
<sequence length="1837" mass="185579">MARTIHASAFREISGSDRGRRLKAALLCCTLIVAVPAIGLADPLPTGANVVSGSVGIATPGTQTMVITQGSDRAVVNWNSFSIGTGASVDIRQPSSDSAILNRVTGDTGSNIYGRLTANGQVHIVNPNGIFIGRNGRVETGGGFVASTLDISDQDFNAGRLNYGGQGRSAGVTNRGVISVGRGGYAALIGGRVDNSGTISAPLGRIGLGAGERATLDLSGDGFLQVTLPSGDDGDQRALVTNSGRLSADGGRIELKAATARNAARQAINLSGVAEARSVSLRNGAIVLGGGAGGTVRVSGRVSTRAAPPSLDLSPDSSARPPQPSGGRIDITGARIALAGATLDASGNAGGGVIRVGGDFGGDGDMQRAGTLTVDADTRIRADGLTRGDGGRIVLWSDQRTLFNGGISARGGSESGDGGFVEVSSHGDLRYNGLADLRARSGDWGQLLLDPENLSIPGTMSEATAEAQLALVAGLTLDTNAVCPSCPDEGNITISADIDWTAATTFTMRAANDIIISGDITGLNGRLDLTADGDISATGAIDVDRFQLNAGSWSQLSAVLPAFHANDFRVEQASATFLRATGGAGTAANPYILTDVYGLQGMAALGHASMHFALGADIDATGTSGWNDFGEEIAGFEPIGGIDGVFTGSLDGRGHTIDGLYVNRVGAALFYNTLEAEIRDLDLTALSVTGETIAAGVVAYASDTVLENVSAAGLVSTARSTFSSTRSLGGLVGELQGGSITDSRFDGTVRDSTTMDSLAGGDYAARIGGIVGYSEDGLITGVTSTGNVLALGEGQTAAGGIAGLTEGATISEARSSANIRGDLTDSARFVAGGLVGDSSGAISSSSASGYVVSAAASGAMTSNEATLGGLVGIAQSAISDSFATGNVRIEYNGGEGRSFEAPMIAGGLVGTNAEGNTIDRAYATGNVRVTATGLGSAHVGGFVGENGGSITDAYSRGNVFFSHSAATGSNVSDTSIGGFAGLNTVMGDAVPEMTRTAAHGTVTAVTQEQWLYAGGHTGRNNGGGVIIDSYANGDVDATSGFMQDVGGLVGATFGGAIRNTYSVGAVEAGAPAGGNIRTRVGGLIGHNDNSLTGGGGPATTVSASFWDRGRSGQAPGTLPGYGTALSTATFHNTAAFMAVAGAQGWNFATTWAPGDTGADPALYSIDRVVFARPNALTVQYGLTGSASTDGTVSGGPLAYVFAPEGDTLDTDAVFDSIAFPDINVGTGRFTLATAALTSLLGQRYRVVDLSASYRITPAPLTITASDRTKTYGEAVGFAGTEFTTSGLFFDDTVDQVALTSAGAVATADVAGGPYAINAGNASGDGLSNYTITYVGGEMTVNRAALTITASDITKTYGEGVSFAGTEFTTTGLLFDDAVSRVALTSDGAAATADVAGGPYAINAGSASGEGLSNYNITYLDGQMTVDRAALTITANDLSKTYGQTVSFAGTEFTTSGLLFDDAVSRVALTSTGAVATAGVAGGPYVINAGSASGEGLSNYNITYLDGQMTVDRAALTITANDLSKRFGESLTFNGTEFSTSGLLLSDRVDRVELASLGALPGASLADSPYAITAGGATGSGLENYTITYTAGSLSVLPGASPNVIPDVFPRPPMETVPGLPNPPDVLPDPDGNRPGPNTPPWDPGGTISDPRGSVANPVVVVETPNSTPPDPGGTTVDVTDRAAETLEAVDDISTILEIAADSCSQNDTDVSRYLACLSDALNEFANKLDQISTDLPPGMENVAQIVRDARRNVDAARLRAERRLASASSDVERAAIRRDAINEARGAVATASNEIRKAITLVRAEDPELARIQTATAARVVKAVDSVNIELSRAIGL</sequence>
<feature type="region of interest" description="Disordered" evidence="4">
    <location>
        <begin position="1607"/>
        <end position="1653"/>
    </location>
</feature>
<dbReference type="RefSeq" id="WP_181870212.1">
    <property type="nucleotide sequence ID" value="NZ_QPJL01000001.1"/>
</dbReference>
<protein>
    <submittedName>
        <fullName evidence="6">Filamentous hemagglutinin family protein</fullName>
    </submittedName>
</protein>
<evidence type="ECO:0000256" key="2">
    <source>
        <dbReference type="ARBA" id="ARBA00022525"/>
    </source>
</evidence>
<reference evidence="6 7" key="1">
    <citation type="submission" date="2018-07" db="EMBL/GenBank/DDBJ databases">
        <title>Genomic Encyclopedia of Type Strains, Phase III (KMG-III): the genomes of soil and plant-associated and newly described type strains.</title>
        <authorList>
            <person name="Whitman W."/>
        </authorList>
    </citation>
    <scope>NUCLEOTIDE SEQUENCE [LARGE SCALE GENOMIC DNA]</scope>
    <source>
        <strain evidence="6 7">CECT 8525</strain>
    </source>
</reference>
<dbReference type="InterPro" id="IPR012334">
    <property type="entry name" value="Pectin_lyas_fold"/>
</dbReference>
<evidence type="ECO:0000256" key="1">
    <source>
        <dbReference type="ARBA" id="ARBA00004613"/>
    </source>
</evidence>
<evidence type="ECO:0000256" key="3">
    <source>
        <dbReference type="ARBA" id="ARBA00022729"/>
    </source>
</evidence>
<dbReference type="SUPFAM" id="SSF51126">
    <property type="entry name" value="Pectin lyase-like"/>
    <property type="match status" value="1"/>
</dbReference>
<dbReference type="PANTHER" id="PTHR12338:SF8">
    <property type="entry name" value="HEME_HEMOPEXIN-BINDING PROTEIN"/>
    <property type="match status" value="1"/>
</dbReference>
<proteinExistence type="predicted"/>
<dbReference type="Gene3D" id="2.160.20.110">
    <property type="match status" value="2"/>
</dbReference>
<dbReference type="Proteomes" id="UP000253345">
    <property type="component" value="Unassembled WGS sequence"/>
</dbReference>
<evidence type="ECO:0000313" key="7">
    <source>
        <dbReference type="Proteomes" id="UP000253345"/>
    </source>
</evidence>
<feature type="domain" description="Filamentous haemagglutinin FhaB/tRNA nuclease CdiA-like TPS" evidence="5">
    <location>
        <begin position="41"/>
        <end position="155"/>
    </location>
</feature>
<dbReference type="InterPro" id="IPR041286">
    <property type="entry name" value="MBG_2"/>
</dbReference>
<keyword evidence="3" id="KW-0732">Signal</keyword>
<feature type="compositionally biased region" description="Pro residues" evidence="4">
    <location>
        <begin position="1608"/>
        <end position="1626"/>
    </location>
</feature>
<organism evidence="6 7">
    <name type="scientific">Paracoccus lutimaris</name>
    <dbReference type="NCBI Taxonomy" id="1490030"/>
    <lineage>
        <taxon>Bacteria</taxon>
        <taxon>Pseudomonadati</taxon>
        <taxon>Pseudomonadota</taxon>
        <taxon>Alphaproteobacteria</taxon>
        <taxon>Rhodobacterales</taxon>
        <taxon>Paracoccaceae</taxon>
        <taxon>Paracoccus</taxon>
    </lineage>
</organism>
<dbReference type="Pfam" id="PF05860">
    <property type="entry name" value="TPS"/>
    <property type="match status" value="1"/>
</dbReference>
<gene>
    <name evidence="6" type="ORF">DFP89_101447</name>
</gene>
<dbReference type="PANTHER" id="PTHR12338">
    <property type="entry name" value="AUTOTRANSPORTER"/>
    <property type="match status" value="1"/>
</dbReference>
<dbReference type="NCBIfam" id="TIGR01901">
    <property type="entry name" value="adhes_NPXG"/>
    <property type="match status" value="1"/>
</dbReference>
<dbReference type="InterPro" id="IPR008638">
    <property type="entry name" value="FhaB/CdiA-like_TPS"/>
</dbReference>
<keyword evidence="2" id="KW-0964">Secreted</keyword>
<dbReference type="Pfam" id="PF07581">
    <property type="entry name" value="Glug"/>
    <property type="match status" value="1"/>
</dbReference>
<dbReference type="GO" id="GO:0005576">
    <property type="term" value="C:extracellular region"/>
    <property type="evidence" value="ECO:0007669"/>
    <property type="project" value="UniProtKB-SubCell"/>
</dbReference>
<keyword evidence="7" id="KW-1185">Reference proteome</keyword>
<dbReference type="InterPro" id="IPR011493">
    <property type="entry name" value="GLUG"/>
</dbReference>
<dbReference type="SMART" id="SM00912">
    <property type="entry name" value="Haemagg_act"/>
    <property type="match status" value="1"/>
</dbReference>
<dbReference type="InterPro" id="IPR011050">
    <property type="entry name" value="Pectin_lyase_fold/virulence"/>
</dbReference>
<evidence type="ECO:0000256" key="4">
    <source>
        <dbReference type="SAM" id="MobiDB-lite"/>
    </source>
</evidence>
<evidence type="ECO:0000313" key="6">
    <source>
        <dbReference type="EMBL" id="RCW89008.1"/>
    </source>
</evidence>
<name>A0A368ZB30_9RHOB</name>
<dbReference type="Pfam" id="PF18676">
    <property type="entry name" value="MBG_2"/>
    <property type="match status" value="4"/>
</dbReference>
<dbReference type="EMBL" id="QPJL01000001">
    <property type="protein sequence ID" value="RCW89008.1"/>
    <property type="molecule type" value="Genomic_DNA"/>
</dbReference>
<dbReference type="InterPro" id="IPR050909">
    <property type="entry name" value="Bact_Autotransporter_VF"/>
</dbReference>
<feature type="compositionally biased region" description="Low complexity" evidence="4">
    <location>
        <begin position="301"/>
        <end position="320"/>
    </location>
</feature>
<comment type="caution">
    <text evidence="6">The sequence shown here is derived from an EMBL/GenBank/DDBJ whole genome shotgun (WGS) entry which is preliminary data.</text>
</comment>
<dbReference type="Gene3D" id="2.160.20.10">
    <property type="entry name" value="Single-stranded right-handed beta-helix, Pectin lyase-like"/>
    <property type="match status" value="1"/>
</dbReference>
<comment type="subcellular location">
    <subcellularLocation>
        <location evidence="1">Secreted</location>
    </subcellularLocation>
</comment>